<dbReference type="PANTHER" id="PTHR24410">
    <property type="entry name" value="HL07962P-RELATED"/>
    <property type="match status" value="1"/>
</dbReference>
<evidence type="ECO:0000259" key="1">
    <source>
        <dbReference type="Pfam" id="PF07707"/>
    </source>
</evidence>
<proteinExistence type="predicted"/>
<dbReference type="Gene3D" id="3.30.710.10">
    <property type="entry name" value="Potassium Channel Kv1.1, Chain A"/>
    <property type="match status" value="1"/>
</dbReference>
<dbReference type="InterPro" id="IPR011705">
    <property type="entry name" value="BACK"/>
</dbReference>
<dbReference type="CDD" id="cd18186">
    <property type="entry name" value="BTB_POZ_ZBTB_KLHL-like"/>
    <property type="match status" value="1"/>
</dbReference>
<name>A0A835XR02_9CHLO</name>
<keyword evidence="3" id="KW-1185">Reference proteome</keyword>
<comment type="caution">
    <text evidence="2">The sequence shown here is derived from an EMBL/GenBank/DDBJ whole genome shotgun (WGS) entry which is preliminary data.</text>
</comment>
<evidence type="ECO:0000313" key="2">
    <source>
        <dbReference type="EMBL" id="KAG2484519.1"/>
    </source>
</evidence>
<dbReference type="AlphaFoldDB" id="A0A835XR02"/>
<sequence length="416" mass="44068">MAPPAVNRLVVEALSRLFGSEEGADLNIQFCLEEDAAASGGADLGPPLPAHSFVLRIACERFRAQLDRWDEAPPASKRAKSSEEGASRPLLRVPLGSEAELPAARLAIRFAYTGQVHASGVREALEVLWAGEYLAIEGCAAACSQWLTDRLAATGAEESGSSAAPAEPAVLRLYACEDLWPSEDPRFAAVLAAAKAQLVWHFGSTIAALNTPSLRQQLEALGPKRLEALLESDDLGTDSEDSVLTLLATWMRANRARTDAATRKRLRGLVRLPQLSPQAVSCLLLLLAADYETKGPQHPAGWFPISSTEAAIVSSYLASSEACRQRTREAQAAAGAPGWHNTTPRKQCVPAEGLPFPWSISKEALTAALEVLQPGQAALPCAAFSAAAGGDVLAPWAEYMHEGSAVSGTLTLLPPP</sequence>
<dbReference type="InterPro" id="IPR051481">
    <property type="entry name" value="BTB-POZ/Galectin-3-binding"/>
</dbReference>
<dbReference type="Proteomes" id="UP000612055">
    <property type="component" value="Unassembled WGS sequence"/>
</dbReference>
<feature type="domain" description="BACK" evidence="1">
    <location>
        <begin position="216"/>
        <end position="280"/>
    </location>
</feature>
<reference evidence="2" key="1">
    <citation type="journal article" date="2020" name="bioRxiv">
        <title>Comparative genomics of Chlamydomonas.</title>
        <authorList>
            <person name="Craig R.J."/>
            <person name="Hasan A.R."/>
            <person name="Ness R.W."/>
            <person name="Keightley P.D."/>
        </authorList>
    </citation>
    <scope>NUCLEOTIDE SEQUENCE</scope>
    <source>
        <strain evidence="2">CCAP 11/70</strain>
    </source>
</reference>
<dbReference type="PANTHER" id="PTHR24410:SF23">
    <property type="entry name" value="BTB DOMAIN-CONTAINING PROTEIN-RELATED"/>
    <property type="match status" value="1"/>
</dbReference>
<organism evidence="2 3">
    <name type="scientific">Edaphochlamys debaryana</name>
    <dbReference type="NCBI Taxonomy" id="47281"/>
    <lineage>
        <taxon>Eukaryota</taxon>
        <taxon>Viridiplantae</taxon>
        <taxon>Chlorophyta</taxon>
        <taxon>core chlorophytes</taxon>
        <taxon>Chlorophyceae</taxon>
        <taxon>CS clade</taxon>
        <taxon>Chlamydomonadales</taxon>
        <taxon>Chlamydomonadales incertae sedis</taxon>
        <taxon>Edaphochlamys</taxon>
    </lineage>
</organism>
<dbReference type="Gene3D" id="1.25.40.420">
    <property type="match status" value="1"/>
</dbReference>
<accession>A0A835XR02</accession>
<protein>
    <recommendedName>
        <fullName evidence="1">BACK domain-containing protein</fullName>
    </recommendedName>
</protein>
<dbReference type="EMBL" id="JAEHOE010000148">
    <property type="protein sequence ID" value="KAG2484519.1"/>
    <property type="molecule type" value="Genomic_DNA"/>
</dbReference>
<dbReference type="InterPro" id="IPR011333">
    <property type="entry name" value="SKP1/BTB/POZ_sf"/>
</dbReference>
<gene>
    <name evidence="2" type="ORF">HYH03_016659</name>
</gene>
<dbReference type="OrthoDB" id="45365at2759"/>
<dbReference type="Pfam" id="PF07707">
    <property type="entry name" value="BACK"/>
    <property type="match status" value="1"/>
</dbReference>
<evidence type="ECO:0000313" key="3">
    <source>
        <dbReference type="Proteomes" id="UP000612055"/>
    </source>
</evidence>